<keyword evidence="4" id="KW-0472">Membrane</keyword>
<accession>A0AAX3BBW6</accession>
<feature type="domain" description="Calcineurin-like phosphoesterase" evidence="6">
    <location>
        <begin position="1"/>
        <end position="188"/>
    </location>
</feature>
<evidence type="ECO:0000313" key="8">
    <source>
        <dbReference type="Proteomes" id="UP001056539"/>
    </source>
</evidence>
<protein>
    <submittedName>
        <fullName evidence="7">Metallophosphoesterase family protein</fullName>
    </submittedName>
</protein>
<dbReference type="InterPro" id="IPR029052">
    <property type="entry name" value="Metallo-depent_PP-like"/>
</dbReference>
<organism evidence="7 8">
    <name type="scientific">Thermospira aquatica</name>
    <dbReference type="NCBI Taxonomy" id="2828656"/>
    <lineage>
        <taxon>Bacteria</taxon>
        <taxon>Pseudomonadati</taxon>
        <taxon>Spirochaetota</taxon>
        <taxon>Spirochaetia</taxon>
        <taxon>Brevinematales</taxon>
        <taxon>Thermospiraceae</taxon>
        <taxon>Thermospira</taxon>
    </lineage>
</organism>
<dbReference type="GO" id="GO:0008758">
    <property type="term" value="F:UDP-2,3-diacylglucosamine hydrolase activity"/>
    <property type="evidence" value="ECO:0007669"/>
    <property type="project" value="TreeGrafter"/>
</dbReference>
<dbReference type="KEGG" id="taqu:KDW03_09905"/>
<name>A0AAX3BBW6_9SPIR</name>
<dbReference type="Pfam" id="PF00149">
    <property type="entry name" value="Metallophos"/>
    <property type="match status" value="1"/>
</dbReference>
<dbReference type="SUPFAM" id="SSF56300">
    <property type="entry name" value="Metallo-dependent phosphatases"/>
    <property type="match status" value="1"/>
</dbReference>
<sequence length="231" mass="27725">MKILVLSDWHLDAKDALGWFGWEEDAFLARLEEVVTHYQPDKIILNGDVFELYRYRKSDIAQAYPGIFRFFQRHSVIFIRGNHDSISHTGLDFYEIHHGERKILILHGHQADFLNGNSVMRALVSLGMKILRLLSYNEWVRQRYLDIYSRIDTKPLDYRRQNDFKYLFYAMKLLDRHYDAVIMGHTHQQEDIVFYHRGKKKYYLNSGTCTRGRFQAIIVDIENWEYILLNR</sequence>
<reference evidence="7" key="1">
    <citation type="submission" date="2021-04" db="EMBL/GenBank/DDBJ databases">
        <authorList>
            <person name="Postec A."/>
        </authorList>
    </citation>
    <scope>NUCLEOTIDE SEQUENCE</scope>
    <source>
        <strain evidence="7">F1F22</strain>
    </source>
</reference>
<reference evidence="7" key="2">
    <citation type="submission" date="2022-06" db="EMBL/GenBank/DDBJ databases">
        <title>Thermospira aquatica gen. nov., sp. nov.</title>
        <authorList>
            <person name="Ben Ali Gam Z."/>
            <person name="Labat M."/>
        </authorList>
    </citation>
    <scope>NUCLEOTIDE SEQUENCE</scope>
    <source>
        <strain evidence="7">F1F22</strain>
    </source>
</reference>
<dbReference type="RefSeq" id="WP_271434920.1">
    <property type="nucleotide sequence ID" value="NZ_CP073355.1"/>
</dbReference>
<keyword evidence="8" id="KW-1185">Reference proteome</keyword>
<dbReference type="GO" id="GO:0046872">
    <property type="term" value="F:metal ion binding"/>
    <property type="evidence" value="ECO:0007669"/>
    <property type="project" value="UniProtKB-KW"/>
</dbReference>
<evidence type="ECO:0000313" key="7">
    <source>
        <dbReference type="EMBL" id="URA09786.1"/>
    </source>
</evidence>
<evidence type="ECO:0000256" key="4">
    <source>
        <dbReference type="ARBA" id="ARBA00023136"/>
    </source>
</evidence>
<dbReference type="GO" id="GO:0016020">
    <property type="term" value="C:membrane"/>
    <property type="evidence" value="ECO:0007669"/>
    <property type="project" value="GOC"/>
</dbReference>
<gene>
    <name evidence="7" type="ORF">KDW03_09905</name>
</gene>
<keyword evidence="2" id="KW-0997">Cell inner membrane</keyword>
<dbReference type="AlphaFoldDB" id="A0AAX3BBW6"/>
<dbReference type="InterPro" id="IPR004843">
    <property type="entry name" value="Calcineurin-like_PHP"/>
</dbReference>
<evidence type="ECO:0000256" key="5">
    <source>
        <dbReference type="ARBA" id="ARBA00023211"/>
    </source>
</evidence>
<evidence type="ECO:0000256" key="1">
    <source>
        <dbReference type="ARBA" id="ARBA00022475"/>
    </source>
</evidence>
<dbReference type="PANTHER" id="PTHR34990">
    <property type="entry name" value="UDP-2,3-DIACYLGLUCOSAMINE HYDROLASE-RELATED"/>
    <property type="match status" value="1"/>
</dbReference>
<evidence type="ECO:0000259" key="6">
    <source>
        <dbReference type="Pfam" id="PF00149"/>
    </source>
</evidence>
<dbReference type="Gene3D" id="3.60.21.10">
    <property type="match status" value="1"/>
</dbReference>
<evidence type="ECO:0000256" key="2">
    <source>
        <dbReference type="ARBA" id="ARBA00022519"/>
    </source>
</evidence>
<evidence type="ECO:0000256" key="3">
    <source>
        <dbReference type="ARBA" id="ARBA00022723"/>
    </source>
</evidence>
<keyword evidence="3" id="KW-0479">Metal-binding</keyword>
<dbReference type="InterPro" id="IPR043461">
    <property type="entry name" value="LpxH-like"/>
</dbReference>
<dbReference type="EMBL" id="CP073355">
    <property type="protein sequence ID" value="URA09786.1"/>
    <property type="molecule type" value="Genomic_DNA"/>
</dbReference>
<dbReference type="Proteomes" id="UP001056539">
    <property type="component" value="Chromosome"/>
</dbReference>
<keyword evidence="5" id="KW-0464">Manganese</keyword>
<dbReference type="PANTHER" id="PTHR34990:SF2">
    <property type="entry name" value="BLL8164 PROTEIN"/>
    <property type="match status" value="1"/>
</dbReference>
<proteinExistence type="predicted"/>
<keyword evidence="1" id="KW-1003">Cell membrane</keyword>
<dbReference type="GO" id="GO:0009245">
    <property type="term" value="P:lipid A biosynthetic process"/>
    <property type="evidence" value="ECO:0007669"/>
    <property type="project" value="TreeGrafter"/>
</dbReference>